<dbReference type="SUPFAM" id="SSF161111">
    <property type="entry name" value="Cation efflux protein transmembrane domain-like"/>
    <property type="match status" value="1"/>
</dbReference>
<evidence type="ECO:0000313" key="10">
    <source>
        <dbReference type="Proteomes" id="UP000054565"/>
    </source>
</evidence>
<feature type="compositionally biased region" description="Polar residues" evidence="7">
    <location>
        <begin position="23"/>
        <end position="33"/>
    </location>
</feature>
<dbReference type="InterPro" id="IPR045316">
    <property type="entry name" value="Msc2-like"/>
</dbReference>
<evidence type="ECO:0000256" key="6">
    <source>
        <dbReference type="RuleBase" id="RU369017"/>
    </source>
</evidence>
<evidence type="ECO:0000256" key="5">
    <source>
        <dbReference type="ARBA" id="ARBA00023136"/>
    </source>
</evidence>
<dbReference type="STRING" id="404692.A0A0J6YNV0"/>
<dbReference type="GO" id="GO:1904257">
    <property type="term" value="P:zinc ion import into Golgi lumen"/>
    <property type="evidence" value="ECO:0007669"/>
    <property type="project" value="TreeGrafter"/>
</dbReference>
<keyword evidence="2 6" id="KW-0813">Transport</keyword>
<dbReference type="GO" id="GO:0005789">
    <property type="term" value="C:endoplasmic reticulum membrane"/>
    <property type="evidence" value="ECO:0007669"/>
    <property type="project" value="UniProtKB-SubCell"/>
</dbReference>
<dbReference type="AlphaFoldDB" id="A0A0J6YNV0"/>
<feature type="transmembrane region" description="Helical" evidence="6">
    <location>
        <begin position="329"/>
        <end position="357"/>
    </location>
</feature>
<comment type="function">
    <text evidence="6">Functions as a zinc transporter.</text>
</comment>
<dbReference type="InterPro" id="IPR058533">
    <property type="entry name" value="Cation_efflux_TM"/>
</dbReference>
<comment type="subcellular location">
    <subcellularLocation>
        <location evidence="6">Endoplasmic reticulum membrane</location>
        <topology evidence="6">Multi-pass membrane protein</topology>
    </subcellularLocation>
    <subcellularLocation>
        <location evidence="1">Membrane</location>
        <topology evidence="1">Multi-pass membrane protein</topology>
    </subcellularLocation>
</comment>
<evidence type="ECO:0000313" key="9">
    <source>
        <dbReference type="EMBL" id="KMP08593.1"/>
    </source>
</evidence>
<name>A0A0J6YNV0_COCIT</name>
<dbReference type="PANTHER" id="PTHR45755:SF5">
    <property type="entry name" value="ZINC TRANSPORTER"/>
    <property type="match status" value="1"/>
</dbReference>
<keyword evidence="6" id="KW-0256">Endoplasmic reticulum</keyword>
<evidence type="ECO:0000256" key="7">
    <source>
        <dbReference type="SAM" id="MobiDB-lite"/>
    </source>
</evidence>
<evidence type="ECO:0000256" key="2">
    <source>
        <dbReference type="ARBA" id="ARBA00022448"/>
    </source>
</evidence>
<gene>
    <name evidence="9" type="ORF">CIRG_08274</name>
</gene>
<evidence type="ECO:0000259" key="8">
    <source>
        <dbReference type="Pfam" id="PF01545"/>
    </source>
</evidence>
<dbReference type="OrthoDB" id="5382797at2759"/>
<feature type="transmembrane region" description="Helical" evidence="6">
    <location>
        <begin position="252"/>
        <end position="275"/>
    </location>
</feature>
<evidence type="ECO:0000256" key="1">
    <source>
        <dbReference type="ARBA" id="ARBA00004141"/>
    </source>
</evidence>
<dbReference type="GO" id="GO:0006882">
    <property type="term" value="P:intracellular zinc ion homeostasis"/>
    <property type="evidence" value="ECO:0007669"/>
    <property type="project" value="InterPro"/>
</dbReference>
<dbReference type="Pfam" id="PF01545">
    <property type="entry name" value="Cation_efflux"/>
    <property type="match status" value="1"/>
</dbReference>
<sequence length="443" mass="47656">MASNPSIPVPPRTPTPPSDEPATANSVGSSLATPMTASFSRDALSPMVDTFASGDPAWNPQRRASQDISGPFNFKPTALAKTPVVKSGVGQRRGHKYKHSSVSHQIFLEPPPRAPLALPNSLPIPTLKECRGSMSKEQKVRFWWSLCHMAVAGNTLWSAHGSMAMTGLSHLLLFDSLGAMLCVAVDVLGNFEVWRRSTVRHPFGLERAEVVAGFALSVLLFFMGGDLISHAITHLLETSGSGSHRPHSHGRVSSGSIDITALLALLATIISAIGLKNHARIGKAMRFAYIESLPSLLSNPAHFLTLSCSSLLLLLPLLSVTIYTWMDRAFALAVAVSMCALGIRLVATLGSMLLMSYSGRGVSSLMKDIVSHPSVSGVEEAKFWQVHYGLCMANLKLRVAGPEDSLTKLRERISSMIKERLGGGYGSGGQKWEVSIQLNVEQL</sequence>
<protein>
    <recommendedName>
        <fullName evidence="6">Zinc transporter</fullName>
    </recommendedName>
</protein>
<keyword evidence="4 6" id="KW-1133">Transmembrane helix</keyword>
<comment type="similarity">
    <text evidence="6">Belongs to the cation diffusion facilitator (CDF) transporter (TC 2.A.4) family. SLC30A subfamily.</text>
</comment>
<evidence type="ECO:0000256" key="4">
    <source>
        <dbReference type="ARBA" id="ARBA00022989"/>
    </source>
</evidence>
<organism evidence="9 10">
    <name type="scientific">Coccidioides immitis RMSCC 2394</name>
    <dbReference type="NCBI Taxonomy" id="404692"/>
    <lineage>
        <taxon>Eukaryota</taxon>
        <taxon>Fungi</taxon>
        <taxon>Dikarya</taxon>
        <taxon>Ascomycota</taxon>
        <taxon>Pezizomycotina</taxon>
        <taxon>Eurotiomycetes</taxon>
        <taxon>Eurotiomycetidae</taxon>
        <taxon>Onygenales</taxon>
        <taxon>Onygenaceae</taxon>
        <taxon>Coccidioides</taxon>
    </lineage>
</organism>
<dbReference type="GO" id="GO:0005385">
    <property type="term" value="F:zinc ion transmembrane transporter activity"/>
    <property type="evidence" value="ECO:0007669"/>
    <property type="project" value="UniProtKB-UniRule"/>
</dbReference>
<dbReference type="EMBL" id="DS028098">
    <property type="protein sequence ID" value="KMP08593.1"/>
    <property type="molecule type" value="Genomic_DNA"/>
</dbReference>
<reference evidence="10" key="1">
    <citation type="journal article" date="2010" name="Genome Res.">
        <title>Population genomic sequencing of Coccidioides fungi reveals recent hybridization and transposon control.</title>
        <authorList>
            <person name="Neafsey D.E."/>
            <person name="Barker B.M."/>
            <person name="Sharpton T.J."/>
            <person name="Stajich J.E."/>
            <person name="Park D.J."/>
            <person name="Whiston E."/>
            <person name="Hung C.-Y."/>
            <person name="McMahan C."/>
            <person name="White J."/>
            <person name="Sykes S."/>
            <person name="Heiman D."/>
            <person name="Young S."/>
            <person name="Zeng Q."/>
            <person name="Abouelleil A."/>
            <person name="Aftuck L."/>
            <person name="Bessette D."/>
            <person name="Brown A."/>
            <person name="FitzGerald M."/>
            <person name="Lui A."/>
            <person name="Macdonald J.P."/>
            <person name="Priest M."/>
            <person name="Orbach M.J."/>
            <person name="Galgiani J.N."/>
            <person name="Kirkland T.N."/>
            <person name="Cole G.T."/>
            <person name="Birren B.W."/>
            <person name="Henn M.R."/>
            <person name="Taylor J.W."/>
            <person name="Rounsley S.D."/>
        </authorList>
    </citation>
    <scope>NUCLEOTIDE SEQUENCE [LARGE SCALE GENOMIC DNA]</scope>
    <source>
        <strain evidence="10">RMSCC 2394</strain>
    </source>
</reference>
<dbReference type="GO" id="GO:0005794">
    <property type="term" value="C:Golgi apparatus"/>
    <property type="evidence" value="ECO:0007669"/>
    <property type="project" value="TreeGrafter"/>
</dbReference>
<dbReference type="PANTHER" id="PTHR45755">
    <property type="match status" value="1"/>
</dbReference>
<dbReference type="GO" id="GO:0031410">
    <property type="term" value="C:cytoplasmic vesicle"/>
    <property type="evidence" value="ECO:0007669"/>
    <property type="project" value="TreeGrafter"/>
</dbReference>
<feature type="compositionally biased region" description="Pro residues" evidence="7">
    <location>
        <begin position="7"/>
        <end position="19"/>
    </location>
</feature>
<evidence type="ECO:0000256" key="3">
    <source>
        <dbReference type="ARBA" id="ARBA00022692"/>
    </source>
</evidence>
<feature type="transmembrane region" description="Helical" evidence="6">
    <location>
        <begin position="296"/>
        <end position="323"/>
    </location>
</feature>
<keyword evidence="3 6" id="KW-0812">Transmembrane</keyword>
<feature type="domain" description="Cation efflux protein transmembrane" evidence="8">
    <location>
        <begin position="149"/>
        <end position="354"/>
    </location>
</feature>
<feature type="transmembrane region" description="Helical" evidence="6">
    <location>
        <begin position="142"/>
        <end position="159"/>
    </location>
</feature>
<dbReference type="Gene3D" id="1.20.1510.10">
    <property type="entry name" value="Cation efflux protein transmembrane domain"/>
    <property type="match status" value="1"/>
</dbReference>
<accession>A0A0J6YNV0</accession>
<keyword evidence="5 6" id="KW-0472">Membrane</keyword>
<feature type="transmembrane region" description="Helical" evidence="6">
    <location>
        <begin position="171"/>
        <end position="189"/>
    </location>
</feature>
<dbReference type="InterPro" id="IPR027469">
    <property type="entry name" value="Cation_efflux_TMD_sf"/>
</dbReference>
<proteinExistence type="inferred from homology"/>
<feature type="region of interest" description="Disordered" evidence="7">
    <location>
        <begin position="51"/>
        <end position="72"/>
    </location>
</feature>
<feature type="transmembrane region" description="Helical" evidence="6">
    <location>
        <begin position="210"/>
        <end position="232"/>
    </location>
</feature>
<dbReference type="Proteomes" id="UP000054565">
    <property type="component" value="Unassembled WGS sequence"/>
</dbReference>
<feature type="region of interest" description="Disordered" evidence="7">
    <location>
        <begin position="1"/>
        <end position="33"/>
    </location>
</feature>
<keyword evidence="6" id="KW-0406">Ion transport</keyword>